<gene>
    <name evidence="1" type="ORF">E3U43_005140</name>
</gene>
<name>A0ACD3QFB3_LARCR</name>
<dbReference type="EMBL" id="CM011693">
    <property type="protein sequence ID" value="TMS05890.1"/>
    <property type="molecule type" value="Genomic_DNA"/>
</dbReference>
<accession>A0ACD3QFB3</accession>
<comment type="caution">
    <text evidence="1">The sequence shown here is derived from an EMBL/GenBank/DDBJ whole genome shotgun (WGS) entry which is preliminary data.</text>
</comment>
<evidence type="ECO:0000313" key="2">
    <source>
        <dbReference type="Proteomes" id="UP000793456"/>
    </source>
</evidence>
<protein>
    <submittedName>
        <fullName evidence="1">Uncharacterized protein</fullName>
    </submittedName>
</protein>
<sequence>MKEESEQEEMNSNNTTPHISPSNPKPGFLGYYALIPFVLLTLIGCVVAMVLYIRRRSRLDELRHRLIPLYSYDPAEQQEEWGDTDREENDEELTEPLYKKGKLSFSSEYGK</sequence>
<reference evidence="1" key="1">
    <citation type="submission" date="2018-11" db="EMBL/GenBank/DDBJ databases">
        <title>The sequence and de novo assembly of Larimichthys crocea genome using PacBio and Hi-C technologies.</title>
        <authorList>
            <person name="Xu P."/>
            <person name="Chen B."/>
            <person name="Zhou Z."/>
            <person name="Ke Q."/>
            <person name="Wu Y."/>
            <person name="Bai H."/>
            <person name="Pu F."/>
        </authorList>
    </citation>
    <scope>NUCLEOTIDE SEQUENCE</scope>
    <source>
        <tissue evidence="1">Muscle</tissue>
    </source>
</reference>
<evidence type="ECO:0000313" key="1">
    <source>
        <dbReference type="EMBL" id="TMS05890.1"/>
    </source>
</evidence>
<proteinExistence type="predicted"/>
<organism evidence="1 2">
    <name type="scientific">Larimichthys crocea</name>
    <name type="common">Large yellow croaker</name>
    <name type="synonym">Pseudosciaena crocea</name>
    <dbReference type="NCBI Taxonomy" id="215358"/>
    <lineage>
        <taxon>Eukaryota</taxon>
        <taxon>Metazoa</taxon>
        <taxon>Chordata</taxon>
        <taxon>Craniata</taxon>
        <taxon>Vertebrata</taxon>
        <taxon>Euteleostomi</taxon>
        <taxon>Actinopterygii</taxon>
        <taxon>Neopterygii</taxon>
        <taxon>Teleostei</taxon>
        <taxon>Neoteleostei</taxon>
        <taxon>Acanthomorphata</taxon>
        <taxon>Eupercaria</taxon>
        <taxon>Sciaenidae</taxon>
        <taxon>Larimichthys</taxon>
    </lineage>
</organism>
<dbReference type="Proteomes" id="UP000793456">
    <property type="component" value="Chromosome XX"/>
</dbReference>
<keyword evidence="2" id="KW-1185">Reference proteome</keyword>